<dbReference type="EMBL" id="ABVQ01000032">
    <property type="protein sequence ID" value="EEC58702.1"/>
    <property type="molecule type" value="Genomic_DNA"/>
</dbReference>
<dbReference type="Proteomes" id="UP000003136">
    <property type="component" value="Unassembled WGS sequence"/>
</dbReference>
<dbReference type="AlphaFoldDB" id="B7ANG7"/>
<comment type="caution">
    <text evidence="1">The sequence shown here is derived from an EMBL/GenBank/DDBJ whole genome shotgun (WGS) entry which is preliminary data.</text>
</comment>
<dbReference type="SUPFAM" id="SSF102114">
    <property type="entry name" value="Radical SAM enzymes"/>
    <property type="match status" value="1"/>
</dbReference>
<reference evidence="1 2" key="2">
    <citation type="submission" date="2008-11" db="EMBL/GenBank/DDBJ databases">
        <authorList>
            <person name="Fulton L."/>
            <person name="Clifton S."/>
            <person name="Fulton B."/>
            <person name="Xu J."/>
            <person name="Minx P."/>
            <person name="Pepin K.H."/>
            <person name="Johnson M."/>
            <person name="Bhonagiri V."/>
            <person name="Nash W.E."/>
            <person name="Mardis E.R."/>
            <person name="Wilson R.K."/>
        </authorList>
    </citation>
    <scope>NUCLEOTIDE SEQUENCE [LARGE SCALE GENOMIC DNA]</scope>
    <source>
        <strain evidence="1 2">ATCC 43243</strain>
    </source>
</reference>
<accession>B7ANG7</accession>
<dbReference type="InterPro" id="IPR058240">
    <property type="entry name" value="rSAM_sf"/>
</dbReference>
<gene>
    <name evidence="1" type="ORF">BACPEC_00221</name>
</gene>
<evidence type="ECO:0000313" key="1">
    <source>
        <dbReference type="EMBL" id="EEC58702.1"/>
    </source>
</evidence>
<evidence type="ECO:0008006" key="3">
    <source>
        <dbReference type="Google" id="ProtNLM"/>
    </source>
</evidence>
<evidence type="ECO:0000313" key="2">
    <source>
        <dbReference type="Proteomes" id="UP000003136"/>
    </source>
</evidence>
<protein>
    <recommendedName>
        <fullName evidence="3">Radical SAM core domain-containing protein</fullName>
    </recommendedName>
</protein>
<reference evidence="1 2" key="1">
    <citation type="submission" date="2008-11" db="EMBL/GenBank/DDBJ databases">
        <title>Draft genome sequence of Bacteroides pectinophilus (ATCC 43243).</title>
        <authorList>
            <person name="Sudarsanam P."/>
            <person name="Ley R."/>
            <person name="Guruge J."/>
            <person name="Turnbaugh P.J."/>
            <person name="Mahowald M."/>
            <person name="Liep D."/>
            <person name="Gordon J."/>
        </authorList>
    </citation>
    <scope>NUCLEOTIDE SEQUENCE [LARGE SCALE GENOMIC DNA]</scope>
    <source>
        <strain evidence="1 2">ATCC 43243</strain>
    </source>
</reference>
<name>B7ANG7_9FIRM</name>
<dbReference type="HOGENOM" id="CLU_1352396_0_0_9"/>
<proteinExistence type="predicted"/>
<organism evidence="1 2">
    <name type="scientific">[Bacteroides] pectinophilus ATCC 43243</name>
    <dbReference type="NCBI Taxonomy" id="483218"/>
    <lineage>
        <taxon>Bacteria</taxon>
        <taxon>Bacillati</taxon>
        <taxon>Bacillota</taxon>
        <taxon>Clostridia</taxon>
        <taxon>Eubacteriales</taxon>
    </lineage>
</organism>
<dbReference type="STRING" id="483218.BACPEC_00221"/>
<keyword evidence="2" id="KW-1185">Reference proteome</keyword>
<sequence>MDDEYLELLSRSSIEELRFGIQTINESVPNWIRANNISKILKILPLLTSTGIPWRAELIVGLPGDDIYGLKRSIEFVIKEVHPTYLHAYHLSVLKETEMYSLLNNPGDKWIKIYEDTMRAKESYSYSEKELIWMVQYAVLITALYNMYASVDEITGKAINEAPEFAELEKTVMEHMGEFVSKGLIHYSDGEKYWAKVKSSDN</sequence>